<sequence length="621" mass="69995">MLSRPYTRREIKNTLFAMQPWKALGPDGVPAGFYQKNWRWIQDDVIGAVQSALSSGILREFNFTNIALIPKCDSPDSMDKLRPIKLCNVIYKIISKCITNRLRKVINDLDSGQAISQSKSVLLASPNSKEEDVEKFSEVLGISRSNSFGIYLGIQADFGTTKKEIFGFMVDRVKERLNVWDSLFLSHAGRLTLIKFVLSSLGTYVLSVFKCPMGVLKNINSIIAKFWWLGTKDGKGVYWRNWKHLTNAKENGGLGILDARFFNQALLAKQGDECTAKIHHPWIHGNVPKWNGYYVPNNDNVASLLSSSGCWNMESCNMMIDRATVDKISTITTMEAGFDDFIIWKGDRKGVYSVKSGYKFIFAERRCKTENFAVEDLQGYLTSGQLGINAAHQSNIPIANWIQNWQHILCDRKRGLEESYGLLLAGLESIWEVRNNMVFRGNKQDAGTTIKLMELKVRAQRISNSSNVGKLCAGTVEDYPPGFEAEIKNRIPQQLEERDILIVGNSVCATISLDIQQSKCRSRTQWSWKLIGFADSSTNVEKVVKQGFSNSLLDAVLCGITTAMRQNLWHIKANTPTHNLAKWLHEDSVGPFHARDKIHKIKSLLPSLHCFSINSCKFIGD</sequence>
<dbReference type="EnsemblPlants" id="AUR62037458-RA">
    <property type="protein sequence ID" value="AUR62037458-RA:cds"/>
    <property type="gene ID" value="AUR62037458"/>
</dbReference>
<dbReference type="PANTHER" id="PTHR33116:SF78">
    <property type="entry name" value="OS12G0587133 PROTEIN"/>
    <property type="match status" value="1"/>
</dbReference>
<reference evidence="1" key="2">
    <citation type="submission" date="2021-03" db="UniProtKB">
        <authorList>
            <consortium name="EnsemblPlants"/>
        </authorList>
    </citation>
    <scope>IDENTIFICATION</scope>
</reference>
<dbReference type="PANTHER" id="PTHR33116">
    <property type="entry name" value="REVERSE TRANSCRIPTASE ZINC-BINDING DOMAIN-CONTAINING PROTEIN-RELATED-RELATED"/>
    <property type="match status" value="1"/>
</dbReference>
<dbReference type="AlphaFoldDB" id="A0A803MYV5"/>
<dbReference type="Proteomes" id="UP000596660">
    <property type="component" value="Unplaced"/>
</dbReference>
<organism evidence="1 2">
    <name type="scientific">Chenopodium quinoa</name>
    <name type="common">Quinoa</name>
    <dbReference type="NCBI Taxonomy" id="63459"/>
    <lineage>
        <taxon>Eukaryota</taxon>
        <taxon>Viridiplantae</taxon>
        <taxon>Streptophyta</taxon>
        <taxon>Embryophyta</taxon>
        <taxon>Tracheophyta</taxon>
        <taxon>Spermatophyta</taxon>
        <taxon>Magnoliopsida</taxon>
        <taxon>eudicotyledons</taxon>
        <taxon>Gunneridae</taxon>
        <taxon>Pentapetalae</taxon>
        <taxon>Caryophyllales</taxon>
        <taxon>Chenopodiaceae</taxon>
        <taxon>Chenopodioideae</taxon>
        <taxon>Atripliceae</taxon>
        <taxon>Chenopodium</taxon>
    </lineage>
</organism>
<evidence type="ECO:0000313" key="2">
    <source>
        <dbReference type="Proteomes" id="UP000596660"/>
    </source>
</evidence>
<keyword evidence="2" id="KW-1185">Reference proteome</keyword>
<accession>A0A803MYV5</accession>
<dbReference type="OMA" id="WHIKANT"/>
<name>A0A803MYV5_CHEQI</name>
<dbReference type="Gramene" id="AUR62037458-RA">
    <property type="protein sequence ID" value="AUR62037458-RA:cds"/>
    <property type="gene ID" value="AUR62037458"/>
</dbReference>
<evidence type="ECO:0008006" key="3">
    <source>
        <dbReference type="Google" id="ProtNLM"/>
    </source>
</evidence>
<proteinExistence type="predicted"/>
<protein>
    <recommendedName>
        <fullName evidence="3">Reverse transcriptase</fullName>
    </recommendedName>
</protein>
<reference evidence="1" key="1">
    <citation type="journal article" date="2017" name="Nature">
        <title>The genome of Chenopodium quinoa.</title>
        <authorList>
            <person name="Jarvis D.E."/>
            <person name="Ho Y.S."/>
            <person name="Lightfoot D.J."/>
            <person name="Schmoeckel S.M."/>
            <person name="Li B."/>
            <person name="Borm T.J.A."/>
            <person name="Ohyanagi H."/>
            <person name="Mineta K."/>
            <person name="Michell C.T."/>
            <person name="Saber N."/>
            <person name="Kharbatia N.M."/>
            <person name="Rupper R.R."/>
            <person name="Sharp A.R."/>
            <person name="Dally N."/>
            <person name="Boughton B.A."/>
            <person name="Woo Y.H."/>
            <person name="Gao G."/>
            <person name="Schijlen E.G.W.M."/>
            <person name="Guo X."/>
            <person name="Momin A.A."/>
            <person name="Negrao S."/>
            <person name="Al-Babili S."/>
            <person name="Gehring C."/>
            <person name="Roessner U."/>
            <person name="Jung C."/>
            <person name="Murphy K."/>
            <person name="Arold S.T."/>
            <person name="Gojobori T."/>
            <person name="van der Linden C.G."/>
            <person name="van Loo E.N."/>
            <person name="Jellen E.N."/>
            <person name="Maughan P.J."/>
            <person name="Tester M."/>
        </authorList>
    </citation>
    <scope>NUCLEOTIDE SEQUENCE [LARGE SCALE GENOMIC DNA]</scope>
    <source>
        <strain evidence="1">cv. PI 614886</strain>
    </source>
</reference>
<evidence type="ECO:0000313" key="1">
    <source>
        <dbReference type="EnsemblPlants" id="AUR62037458-RA:cds"/>
    </source>
</evidence>